<dbReference type="EMBL" id="BMAU01021364">
    <property type="protein sequence ID" value="GFY23551.1"/>
    <property type="molecule type" value="Genomic_DNA"/>
</dbReference>
<keyword evidence="2" id="KW-1185">Reference proteome</keyword>
<evidence type="ECO:0000313" key="1">
    <source>
        <dbReference type="EMBL" id="GFY23551.1"/>
    </source>
</evidence>
<sequence length="104" mass="11926">MKTLFLKNLNPFTGNSNAFGTTDSGTDKRCLQSKMAQKHKLDNYDGYYACETESLSSFESVEDIIHRGVDIDIDNAPYKRLNPGQHMTTTRMTYHKQYILTKPK</sequence>
<dbReference type="AlphaFoldDB" id="A0A8X7B8Q6"/>
<dbReference type="Proteomes" id="UP000887159">
    <property type="component" value="Unassembled WGS sequence"/>
</dbReference>
<proteinExistence type="predicted"/>
<comment type="caution">
    <text evidence="1">The sequence shown here is derived from an EMBL/GenBank/DDBJ whole genome shotgun (WGS) entry which is preliminary data.</text>
</comment>
<protein>
    <submittedName>
        <fullName evidence="1">Uncharacterized protein</fullName>
    </submittedName>
</protein>
<evidence type="ECO:0000313" key="2">
    <source>
        <dbReference type="Proteomes" id="UP000887159"/>
    </source>
</evidence>
<accession>A0A8X7B8Q6</accession>
<organism evidence="1 2">
    <name type="scientific">Trichonephila clavipes</name>
    <name type="common">Golden silk orbweaver</name>
    <name type="synonym">Nephila clavipes</name>
    <dbReference type="NCBI Taxonomy" id="2585209"/>
    <lineage>
        <taxon>Eukaryota</taxon>
        <taxon>Metazoa</taxon>
        <taxon>Ecdysozoa</taxon>
        <taxon>Arthropoda</taxon>
        <taxon>Chelicerata</taxon>
        <taxon>Arachnida</taxon>
        <taxon>Araneae</taxon>
        <taxon>Araneomorphae</taxon>
        <taxon>Entelegynae</taxon>
        <taxon>Araneoidea</taxon>
        <taxon>Nephilidae</taxon>
        <taxon>Trichonephila</taxon>
    </lineage>
</organism>
<name>A0A8X7B8Q6_TRICX</name>
<gene>
    <name evidence="1" type="ORF">TNCV_1038501</name>
</gene>
<reference evidence="1" key="1">
    <citation type="submission" date="2020-08" db="EMBL/GenBank/DDBJ databases">
        <title>Multicomponent nature underlies the extraordinary mechanical properties of spider dragline silk.</title>
        <authorList>
            <person name="Kono N."/>
            <person name="Nakamura H."/>
            <person name="Mori M."/>
            <person name="Yoshida Y."/>
            <person name="Ohtoshi R."/>
            <person name="Malay A.D."/>
            <person name="Moran D.A.P."/>
            <person name="Tomita M."/>
            <person name="Numata K."/>
            <person name="Arakawa K."/>
        </authorList>
    </citation>
    <scope>NUCLEOTIDE SEQUENCE</scope>
</reference>